<dbReference type="EC" id="2.1.1.50" evidence="7"/>
<keyword evidence="8" id="KW-1185">Reference proteome</keyword>
<dbReference type="Proteomes" id="UP000231279">
    <property type="component" value="Unassembled WGS sequence"/>
</dbReference>
<dbReference type="GO" id="GO:0046872">
    <property type="term" value="F:metal ion binding"/>
    <property type="evidence" value="ECO:0007669"/>
    <property type="project" value="UniProtKB-KW"/>
</dbReference>
<evidence type="ECO:0000256" key="6">
    <source>
        <dbReference type="SAM" id="MobiDB-lite"/>
    </source>
</evidence>
<dbReference type="Gene3D" id="3.40.50.150">
    <property type="entry name" value="Vaccinia Virus protein VP39"/>
    <property type="match status" value="1"/>
</dbReference>
<protein>
    <submittedName>
        <fullName evidence="7">Loganate O-methyltransferase</fullName>
        <ecNumber evidence="7">2.1.1.50</ecNumber>
    </submittedName>
</protein>
<evidence type="ECO:0000256" key="3">
    <source>
        <dbReference type="ARBA" id="ARBA00022679"/>
    </source>
</evidence>
<organism evidence="7 8">
    <name type="scientific">Handroanthus impetiginosus</name>
    <dbReference type="NCBI Taxonomy" id="429701"/>
    <lineage>
        <taxon>Eukaryota</taxon>
        <taxon>Viridiplantae</taxon>
        <taxon>Streptophyta</taxon>
        <taxon>Embryophyta</taxon>
        <taxon>Tracheophyta</taxon>
        <taxon>Spermatophyta</taxon>
        <taxon>Magnoliopsida</taxon>
        <taxon>eudicotyledons</taxon>
        <taxon>Gunneridae</taxon>
        <taxon>Pentapetalae</taxon>
        <taxon>asterids</taxon>
        <taxon>lamiids</taxon>
        <taxon>Lamiales</taxon>
        <taxon>Bignoniaceae</taxon>
        <taxon>Crescentiina</taxon>
        <taxon>Tabebuia alliance</taxon>
        <taxon>Handroanthus</taxon>
    </lineage>
</organism>
<dbReference type="InterPro" id="IPR029063">
    <property type="entry name" value="SAM-dependent_MTases_sf"/>
</dbReference>
<dbReference type="InterPro" id="IPR042086">
    <property type="entry name" value="MeTrfase_capping"/>
</dbReference>
<accession>A0A2G9GT99</accession>
<proteinExistence type="inferred from homology"/>
<name>A0A2G9GT99_9LAMI</name>
<feature type="region of interest" description="Disordered" evidence="6">
    <location>
        <begin position="14"/>
        <end position="33"/>
    </location>
</feature>
<comment type="caution">
    <text evidence="7">The sequence shown here is derived from an EMBL/GenBank/DDBJ whole genome shotgun (WGS) entry which is preliminary data.</text>
</comment>
<dbReference type="PANTHER" id="PTHR31009">
    <property type="entry name" value="S-ADENOSYL-L-METHIONINE:CARBOXYL METHYLTRANSFERASE FAMILY PROTEIN"/>
    <property type="match status" value="1"/>
</dbReference>
<dbReference type="EMBL" id="NKXS01003867">
    <property type="protein sequence ID" value="PIN08250.1"/>
    <property type="molecule type" value="Genomic_DNA"/>
</dbReference>
<dbReference type="Pfam" id="PF03492">
    <property type="entry name" value="Methyltransf_7"/>
    <property type="match status" value="1"/>
</dbReference>
<evidence type="ECO:0000256" key="1">
    <source>
        <dbReference type="ARBA" id="ARBA00007967"/>
    </source>
</evidence>
<gene>
    <name evidence="7" type="ORF">CDL12_19169</name>
</gene>
<reference evidence="8" key="1">
    <citation type="journal article" date="2018" name="Gigascience">
        <title>Genome assembly of the Pink Ipe (Handroanthus impetiginosus, Bignoniaceae), a highly valued, ecologically keystone Neotropical timber forest tree.</title>
        <authorList>
            <person name="Silva-Junior O.B."/>
            <person name="Grattapaglia D."/>
            <person name="Novaes E."/>
            <person name="Collevatti R.G."/>
        </authorList>
    </citation>
    <scope>NUCLEOTIDE SEQUENCE [LARGE SCALE GENOMIC DNA]</scope>
    <source>
        <strain evidence="8">cv. UFG-1</strain>
    </source>
</reference>
<dbReference type="InterPro" id="IPR005299">
    <property type="entry name" value="MeTrfase_7"/>
</dbReference>
<sequence length="370" mass="42297">MFVQKFNTDMEEKKFSETSRKHYMKGGDGPDSYARNSEYQKQVLISAEDLIHQQIDEHLNIQIPRFDPQNTFRIADFGCSIGPNTFYAVENIISPVKNKYEKSNQNQTPDFQVFFNDLVGNDFNTLFRNLPSNRKYFVAAAPGSFYDHLFPKKSINFAHSSIALQWLSKIPKEVIRRGISKGRIHYLGGEKEVKEAYAAQHEEDFGRFLNARADELVDGGLMALHMVGFADGDAFSLSGIQIEYEILQSCLEDMVELGKITKEKVDSFNLPHYFPSESELKALIEANGSFWIGKIAKLALPARSKLGPKGLTLQIKATLGMLFEEHFGNEVAEEVFKLFLDKLVERPALLDHKYWEHTIYFVFLKRKGVN</sequence>
<evidence type="ECO:0000313" key="8">
    <source>
        <dbReference type="Proteomes" id="UP000231279"/>
    </source>
</evidence>
<dbReference type="SUPFAM" id="SSF53335">
    <property type="entry name" value="S-adenosyl-L-methionine-dependent methyltransferases"/>
    <property type="match status" value="1"/>
</dbReference>
<keyword evidence="2 7" id="KW-0489">Methyltransferase</keyword>
<evidence type="ECO:0000313" key="7">
    <source>
        <dbReference type="EMBL" id="PIN08250.1"/>
    </source>
</evidence>
<keyword evidence="5" id="KW-0460">Magnesium</keyword>
<dbReference type="Gene3D" id="1.10.1200.270">
    <property type="entry name" value="Methyltransferase, alpha-helical capping domain"/>
    <property type="match status" value="1"/>
</dbReference>
<dbReference type="AlphaFoldDB" id="A0A2G9GT99"/>
<keyword evidence="3 7" id="KW-0808">Transferase</keyword>
<comment type="similarity">
    <text evidence="1">Belongs to the methyltransferase superfamily. Type-7 methyltransferase family.</text>
</comment>
<dbReference type="GO" id="GO:0032259">
    <property type="term" value="P:methylation"/>
    <property type="evidence" value="ECO:0007669"/>
    <property type="project" value="UniProtKB-KW"/>
</dbReference>
<keyword evidence="4" id="KW-0479">Metal-binding</keyword>
<dbReference type="OrthoDB" id="1523883at2759"/>
<dbReference type="GO" id="GO:0030749">
    <property type="term" value="F:loganate O-methyltransferase activity"/>
    <property type="evidence" value="ECO:0007669"/>
    <property type="project" value="UniProtKB-EC"/>
</dbReference>
<evidence type="ECO:0000256" key="2">
    <source>
        <dbReference type="ARBA" id="ARBA00022603"/>
    </source>
</evidence>
<evidence type="ECO:0000256" key="4">
    <source>
        <dbReference type="ARBA" id="ARBA00022723"/>
    </source>
</evidence>
<evidence type="ECO:0000256" key="5">
    <source>
        <dbReference type="ARBA" id="ARBA00022842"/>
    </source>
</evidence>